<dbReference type="Pfam" id="PF02545">
    <property type="entry name" value="Maf"/>
    <property type="match status" value="1"/>
</dbReference>
<dbReference type="EMBL" id="LAZR01004272">
    <property type="protein sequence ID" value="KKN10141.1"/>
    <property type="molecule type" value="Genomic_DNA"/>
</dbReference>
<evidence type="ECO:0000256" key="2">
    <source>
        <dbReference type="ARBA" id="ARBA00022801"/>
    </source>
</evidence>
<comment type="caution">
    <text evidence="3">The sequence shown here is derived from an EMBL/GenBank/DDBJ whole genome shotgun (WGS) entry which is preliminary data.</text>
</comment>
<proteinExistence type="inferred from homology"/>
<dbReference type="PIRSF" id="PIRSF006305">
    <property type="entry name" value="Maf"/>
    <property type="match status" value="1"/>
</dbReference>
<evidence type="ECO:0008006" key="4">
    <source>
        <dbReference type="Google" id="ProtNLM"/>
    </source>
</evidence>
<dbReference type="NCBIfam" id="TIGR00172">
    <property type="entry name" value="maf"/>
    <property type="match status" value="1"/>
</dbReference>
<reference evidence="3" key="1">
    <citation type="journal article" date="2015" name="Nature">
        <title>Complex archaea that bridge the gap between prokaryotes and eukaryotes.</title>
        <authorList>
            <person name="Spang A."/>
            <person name="Saw J.H."/>
            <person name="Jorgensen S.L."/>
            <person name="Zaremba-Niedzwiedzka K."/>
            <person name="Martijn J."/>
            <person name="Lind A.E."/>
            <person name="van Eijk R."/>
            <person name="Schleper C."/>
            <person name="Guy L."/>
            <person name="Ettema T.J."/>
        </authorList>
    </citation>
    <scope>NUCLEOTIDE SEQUENCE</scope>
</reference>
<dbReference type="GO" id="GO:0047429">
    <property type="term" value="F:nucleoside triphosphate diphosphatase activity"/>
    <property type="evidence" value="ECO:0007669"/>
    <property type="project" value="InterPro"/>
</dbReference>
<dbReference type="AlphaFoldDB" id="A0A0F9QAD1"/>
<dbReference type="InterPro" id="IPR003697">
    <property type="entry name" value="Maf-like"/>
</dbReference>
<evidence type="ECO:0000313" key="3">
    <source>
        <dbReference type="EMBL" id="KKN10141.1"/>
    </source>
</evidence>
<dbReference type="PANTHER" id="PTHR43213:SF5">
    <property type="entry name" value="BIFUNCTIONAL DTTP_UTP PYROPHOSPHATASE_METHYLTRANSFERASE PROTEIN-RELATED"/>
    <property type="match status" value="1"/>
</dbReference>
<keyword evidence="2" id="KW-0378">Hydrolase</keyword>
<sequence length="203" mass="23069">MKKIVLASKSNDRRELFKQSGLNFEVLITNVSEEKYKENILDPVLLVKELAKAKANSAKKELIMKKSKAIIIAADTIVELNGEIIGKAKNKKEAFNILKRLRGRPHNLITGIAVTETDDPRMIIDHDKTTVEFLMLTDEELYAYISTNEWKGRAGAYSIFDRAGLFINKIIGSSSNVVGFPMHKLFEIFKNEFNINLFQMMKS</sequence>
<dbReference type="InterPro" id="IPR029001">
    <property type="entry name" value="ITPase-like_fam"/>
</dbReference>
<protein>
    <recommendedName>
        <fullName evidence="4">Septum formation protein Maf</fullName>
    </recommendedName>
</protein>
<evidence type="ECO:0000256" key="1">
    <source>
        <dbReference type="ARBA" id="ARBA00001968"/>
    </source>
</evidence>
<dbReference type="HAMAP" id="MF_00528">
    <property type="entry name" value="Maf"/>
    <property type="match status" value="1"/>
</dbReference>
<dbReference type="PANTHER" id="PTHR43213">
    <property type="entry name" value="BIFUNCTIONAL DTTP/UTP PYROPHOSPHATASE/METHYLTRANSFERASE PROTEIN-RELATED"/>
    <property type="match status" value="1"/>
</dbReference>
<dbReference type="CDD" id="cd00555">
    <property type="entry name" value="Maf"/>
    <property type="match status" value="1"/>
</dbReference>
<comment type="cofactor">
    <cofactor evidence="1">
        <name>a divalent metal cation</name>
        <dbReference type="ChEBI" id="CHEBI:60240"/>
    </cofactor>
</comment>
<organism evidence="3">
    <name type="scientific">marine sediment metagenome</name>
    <dbReference type="NCBI Taxonomy" id="412755"/>
    <lineage>
        <taxon>unclassified sequences</taxon>
        <taxon>metagenomes</taxon>
        <taxon>ecological metagenomes</taxon>
    </lineage>
</organism>
<accession>A0A0F9QAD1</accession>
<name>A0A0F9QAD1_9ZZZZ</name>
<dbReference type="Gene3D" id="3.90.950.10">
    <property type="match status" value="1"/>
</dbReference>
<dbReference type="SUPFAM" id="SSF52972">
    <property type="entry name" value="ITPase-like"/>
    <property type="match status" value="1"/>
</dbReference>
<gene>
    <name evidence="3" type="ORF">LCGC14_1039570</name>
</gene>